<gene>
    <name evidence="15" type="ORF">CERSUDRAFT_52754</name>
</gene>
<dbReference type="AlphaFoldDB" id="M2RB60"/>
<dbReference type="InterPro" id="IPR036396">
    <property type="entry name" value="Cyt_P450_sf"/>
</dbReference>
<dbReference type="PROSITE" id="PS00086">
    <property type="entry name" value="CYTOCHROME_P450"/>
    <property type="match status" value="1"/>
</dbReference>
<dbReference type="GO" id="GO:0016705">
    <property type="term" value="F:oxidoreductase activity, acting on paired donors, with incorporation or reduction of molecular oxygen"/>
    <property type="evidence" value="ECO:0007669"/>
    <property type="project" value="InterPro"/>
</dbReference>
<dbReference type="CDD" id="cd11065">
    <property type="entry name" value="CYP64-like"/>
    <property type="match status" value="1"/>
</dbReference>
<name>M2RB60_CERS8</name>
<dbReference type="Pfam" id="PF00067">
    <property type="entry name" value="p450"/>
    <property type="match status" value="1"/>
</dbReference>
<dbReference type="STRING" id="914234.M2RB60"/>
<reference evidence="15 16" key="1">
    <citation type="journal article" date="2012" name="Proc. Natl. Acad. Sci. U.S.A.">
        <title>Comparative genomics of Ceriporiopsis subvermispora and Phanerochaete chrysosporium provide insight into selective ligninolysis.</title>
        <authorList>
            <person name="Fernandez-Fueyo E."/>
            <person name="Ruiz-Duenas F.J."/>
            <person name="Ferreira P."/>
            <person name="Floudas D."/>
            <person name="Hibbett D.S."/>
            <person name="Canessa P."/>
            <person name="Larrondo L.F."/>
            <person name="James T.Y."/>
            <person name="Seelenfreund D."/>
            <person name="Lobos S."/>
            <person name="Polanco R."/>
            <person name="Tello M."/>
            <person name="Honda Y."/>
            <person name="Watanabe T."/>
            <person name="Watanabe T."/>
            <person name="Ryu J.S."/>
            <person name="Kubicek C.P."/>
            <person name="Schmoll M."/>
            <person name="Gaskell J."/>
            <person name="Hammel K.E."/>
            <person name="St John F.J."/>
            <person name="Vanden Wymelenberg A."/>
            <person name="Sabat G."/>
            <person name="Splinter BonDurant S."/>
            <person name="Syed K."/>
            <person name="Yadav J.S."/>
            <person name="Doddapaneni H."/>
            <person name="Subramanian V."/>
            <person name="Lavin J.L."/>
            <person name="Oguiza J.A."/>
            <person name="Perez G."/>
            <person name="Pisabarro A.G."/>
            <person name="Ramirez L."/>
            <person name="Santoyo F."/>
            <person name="Master E."/>
            <person name="Coutinho P.M."/>
            <person name="Henrissat B."/>
            <person name="Lombard V."/>
            <person name="Magnuson J.K."/>
            <person name="Kuees U."/>
            <person name="Hori C."/>
            <person name="Igarashi K."/>
            <person name="Samejima M."/>
            <person name="Held B.W."/>
            <person name="Barry K.W."/>
            <person name="LaButti K.M."/>
            <person name="Lapidus A."/>
            <person name="Lindquist E.A."/>
            <person name="Lucas S.M."/>
            <person name="Riley R."/>
            <person name="Salamov A.A."/>
            <person name="Hoffmeister D."/>
            <person name="Schwenk D."/>
            <person name="Hadar Y."/>
            <person name="Yarden O."/>
            <person name="de Vries R.P."/>
            <person name="Wiebenga A."/>
            <person name="Stenlid J."/>
            <person name="Eastwood D."/>
            <person name="Grigoriev I.V."/>
            <person name="Berka R.M."/>
            <person name="Blanchette R.A."/>
            <person name="Kersten P."/>
            <person name="Martinez A.T."/>
            <person name="Vicuna R."/>
            <person name="Cullen D."/>
        </authorList>
    </citation>
    <scope>NUCLEOTIDE SEQUENCE [LARGE SCALE GENOMIC DNA]</scope>
    <source>
        <strain evidence="15 16">B</strain>
    </source>
</reference>
<evidence type="ECO:0000256" key="1">
    <source>
        <dbReference type="ARBA" id="ARBA00001971"/>
    </source>
</evidence>
<evidence type="ECO:0008006" key="17">
    <source>
        <dbReference type="Google" id="ProtNLM"/>
    </source>
</evidence>
<comment type="similarity">
    <text evidence="4 14">Belongs to the cytochrome P450 family.</text>
</comment>
<evidence type="ECO:0000256" key="13">
    <source>
        <dbReference type="PIRSR" id="PIRSR602401-1"/>
    </source>
</evidence>
<comment type="cofactor">
    <cofactor evidence="1 13">
        <name>heme</name>
        <dbReference type="ChEBI" id="CHEBI:30413"/>
    </cofactor>
</comment>
<keyword evidence="11 14" id="KW-0503">Monooxygenase</keyword>
<dbReference type="InterPro" id="IPR017972">
    <property type="entry name" value="Cyt_P450_CS"/>
</dbReference>
<keyword evidence="5 13" id="KW-0349">Heme</keyword>
<keyword evidence="16" id="KW-1185">Reference proteome</keyword>
<dbReference type="PRINTS" id="PR00463">
    <property type="entry name" value="EP450I"/>
</dbReference>
<evidence type="ECO:0000256" key="12">
    <source>
        <dbReference type="ARBA" id="ARBA00023136"/>
    </source>
</evidence>
<dbReference type="SUPFAM" id="SSF48264">
    <property type="entry name" value="Cytochrome P450"/>
    <property type="match status" value="1"/>
</dbReference>
<evidence type="ECO:0000256" key="3">
    <source>
        <dbReference type="ARBA" id="ARBA00005179"/>
    </source>
</evidence>
<accession>M2RB60</accession>
<keyword evidence="9 14" id="KW-0560">Oxidoreductase</keyword>
<keyword evidence="10 13" id="KW-0408">Iron</keyword>
<dbReference type="PANTHER" id="PTHR46300">
    <property type="entry name" value="P450, PUTATIVE (EUROFUNG)-RELATED-RELATED"/>
    <property type="match status" value="1"/>
</dbReference>
<organism evidence="15 16">
    <name type="scientific">Ceriporiopsis subvermispora (strain B)</name>
    <name type="common">White-rot fungus</name>
    <name type="synonym">Gelatoporia subvermispora</name>
    <dbReference type="NCBI Taxonomy" id="914234"/>
    <lineage>
        <taxon>Eukaryota</taxon>
        <taxon>Fungi</taxon>
        <taxon>Dikarya</taxon>
        <taxon>Basidiomycota</taxon>
        <taxon>Agaricomycotina</taxon>
        <taxon>Agaricomycetes</taxon>
        <taxon>Polyporales</taxon>
        <taxon>Gelatoporiaceae</taxon>
        <taxon>Gelatoporia</taxon>
    </lineage>
</organism>
<evidence type="ECO:0000313" key="15">
    <source>
        <dbReference type="EMBL" id="EMD36016.1"/>
    </source>
</evidence>
<keyword evidence="7 13" id="KW-0479">Metal-binding</keyword>
<dbReference type="GO" id="GO:0004497">
    <property type="term" value="F:monooxygenase activity"/>
    <property type="evidence" value="ECO:0007669"/>
    <property type="project" value="UniProtKB-KW"/>
</dbReference>
<dbReference type="Proteomes" id="UP000016930">
    <property type="component" value="Unassembled WGS sequence"/>
</dbReference>
<comment type="subcellular location">
    <subcellularLocation>
        <location evidence="2">Membrane</location>
        <topology evidence="2">Single-pass membrane protein</topology>
    </subcellularLocation>
</comment>
<dbReference type="OrthoDB" id="2789670at2759"/>
<evidence type="ECO:0000256" key="11">
    <source>
        <dbReference type="ARBA" id="ARBA00023033"/>
    </source>
</evidence>
<dbReference type="GO" id="GO:0020037">
    <property type="term" value="F:heme binding"/>
    <property type="evidence" value="ECO:0007669"/>
    <property type="project" value="InterPro"/>
</dbReference>
<dbReference type="Gene3D" id="1.10.630.10">
    <property type="entry name" value="Cytochrome P450"/>
    <property type="match status" value="1"/>
</dbReference>
<sequence>MAAVRKRRYPPGPPSMPLIGNIMNIGIPRAWIKFTEYKEKYGDLVYFRGLGKSVLVINSLKAMTDLLEKRANIYSGRPHLVFGHELMGLDRIFAVRDYGEIWRAERKLAHIVLSPSAVKAYDCVLEEMAVRYAFDLVKSPEDFYAKLHLATGRVLLAVTYGICPEHANDEILVLAEEMNWTGQKAAIPGSYMCDTLPFLKYAPSWVTFQKEAKYARDALTNMMNIPFDHVKRNMKMGIASPSLVHQLLEDPPENVDNLEDRIKGAAGAMYGGMYGHSPIATYSTLLVFILAMAQNPEVHRWAQAEVDHVVGQDRMPSVDDIPNLPYIDAIVKETMRWHPSLPLGVSHAVSEDDEYEGYFIPKGTAVLANVWSIAFEPNDKYDPHMFIPERFLDPSRPVIDLSAWAFGFGRRICPGKFLARNSIFVFVTTLLWAFDISPSSAGRTDMHFTEFLVRRVSRPCTCCI</sequence>
<proteinExistence type="inferred from homology"/>
<evidence type="ECO:0000256" key="14">
    <source>
        <dbReference type="RuleBase" id="RU000461"/>
    </source>
</evidence>
<evidence type="ECO:0000313" key="16">
    <source>
        <dbReference type="Proteomes" id="UP000016930"/>
    </source>
</evidence>
<dbReference type="GO" id="GO:0016020">
    <property type="term" value="C:membrane"/>
    <property type="evidence" value="ECO:0007669"/>
    <property type="project" value="UniProtKB-SubCell"/>
</dbReference>
<evidence type="ECO:0000256" key="2">
    <source>
        <dbReference type="ARBA" id="ARBA00004167"/>
    </source>
</evidence>
<dbReference type="GO" id="GO:0005506">
    <property type="term" value="F:iron ion binding"/>
    <property type="evidence" value="ECO:0007669"/>
    <property type="project" value="InterPro"/>
</dbReference>
<dbReference type="InterPro" id="IPR001128">
    <property type="entry name" value="Cyt_P450"/>
</dbReference>
<evidence type="ECO:0000256" key="5">
    <source>
        <dbReference type="ARBA" id="ARBA00022617"/>
    </source>
</evidence>
<dbReference type="PANTHER" id="PTHR46300:SF7">
    <property type="entry name" value="P450, PUTATIVE (EUROFUNG)-RELATED"/>
    <property type="match status" value="1"/>
</dbReference>
<evidence type="ECO:0000256" key="6">
    <source>
        <dbReference type="ARBA" id="ARBA00022692"/>
    </source>
</evidence>
<dbReference type="PRINTS" id="PR00385">
    <property type="entry name" value="P450"/>
</dbReference>
<dbReference type="InterPro" id="IPR002401">
    <property type="entry name" value="Cyt_P450_E_grp-I"/>
</dbReference>
<dbReference type="InterPro" id="IPR050364">
    <property type="entry name" value="Cytochrome_P450_fung"/>
</dbReference>
<keyword evidence="8" id="KW-1133">Transmembrane helix</keyword>
<evidence type="ECO:0000256" key="10">
    <source>
        <dbReference type="ARBA" id="ARBA00023004"/>
    </source>
</evidence>
<keyword evidence="12" id="KW-0472">Membrane</keyword>
<keyword evidence="6" id="KW-0812">Transmembrane</keyword>
<evidence type="ECO:0000256" key="8">
    <source>
        <dbReference type="ARBA" id="ARBA00022989"/>
    </source>
</evidence>
<evidence type="ECO:0000256" key="7">
    <source>
        <dbReference type="ARBA" id="ARBA00022723"/>
    </source>
</evidence>
<dbReference type="HOGENOM" id="CLU_001570_2_2_1"/>
<evidence type="ECO:0000256" key="4">
    <source>
        <dbReference type="ARBA" id="ARBA00010617"/>
    </source>
</evidence>
<feature type="binding site" description="axial binding residue" evidence="13">
    <location>
        <position position="413"/>
    </location>
    <ligand>
        <name>heme</name>
        <dbReference type="ChEBI" id="CHEBI:30413"/>
    </ligand>
    <ligandPart>
        <name>Fe</name>
        <dbReference type="ChEBI" id="CHEBI:18248"/>
    </ligandPart>
</feature>
<dbReference type="EMBL" id="KB445799">
    <property type="protein sequence ID" value="EMD36016.1"/>
    <property type="molecule type" value="Genomic_DNA"/>
</dbReference>
<protein>
    <recommendedName>
        <fullName evidence="17">Cytochrome P450</fullName>
    </recommendedName>
</protein>
<comment type="pathway">
    <text evidence="3">Secondary metabolite biosynthesis.</text>
</comment>
<evidence type="ECO:0000256" key="9">
    <source>
        <dbReference type="ARBA" id="ARBA00023002"/>
    </source>
</evidence>